<keyword evidence="2" id="KW-1185">Reference proteome</keyword>
<evidence type="ECO:0000313" key="1">
    <source>
        <dbReference type="EMBL" id="QIE57066.1"/>
    </source>
</evidence>
<dbReference type="Pfam" id="PF13279">
    <property type="entry name" value="4HBT_2"/>
    <property type="match status" value="1"/>
</dbReference>
<dbReference type="Gene3D" id="3.10.129.10">
    <property type="entry name" value="Hotdog Thioesterase"/>
    <property type="match status" value="1"/>
</dbReference>
<name>A0A7L5C3J9_9RHOB</name>
<evidence type="ECO:0000313" key="2">
    <source>
        <dbReference type="Proteomes" id="UP000503336"/>
    </source>
</evidence>
<dbReference type="RefSeq" id="WP_165101311.1">
    <property type="nucleotide sequence ID" value="NZ_CP049056.1"/>
</dbReference>
<accession>A0A7L5C3J9</accession>
<organism evidence="1 2">
    <name type="scientific">Pikeienuella piscinae</name>
    <dbReference type="NCBI Taxonomy" id="2748098"/>
    <lineage>
        <taxon>Bacteria</taxon>
        <taxon>Pseudomonadati</taxon>
        <taxon>Pseudomonadota</taxon>
        <taxon>Alphaproteobacteria</taxon>
        <taxon>Rhodobacterales</taxon>
        <taxon>Paracoccaceae</taxon>
        <taxon>Pikeienuella</taxon>
    </lineage>
</organism>
<dbReference type="SUPFAM" id="SSF54637">
    <property type="entry name" value="Thioesterase/thiol ester dehydrase-isomerase"/>
    <property type="match status" value="1"/>
</dbReference>
<dbReference type="AlphaFoldDB" id="A0A7L5C3J9"/>
<dbReference type="PANTHER" id="PTHR12475:SF4">
    <property type="entry name" value="PROTEIN THEM6"/>
    <property type="match status" value="1"/>
</dbReference>
<reference evidence="1 2" key="1">
    <citation type="submission" date="2020-02" db="EMBL/GenBank/DDBJ databases">
        <title>complete genome sequence of Rhodobacteraceae bacterium.</title>
        <authorList>
            <person name="Park J."/>
            <person name="Kim Y.-S."/>
            <person name="Kim K.-H."/>
        </authorList>
    </citation>
    <scope>NUCLEOTIDE SEQUENCE [LARGE SCALE GENOMIC DNA]</scope>
    <source>
        <strain evidence="1 2">RR4-56</strain>
    </source>
</reference>
<dbReference type="KEGG" id="hdh:G5B40_17435"/>
<dbReference type="InterPro" id="IPR051490">
    <property type="entry name" value="THEM6_lcsJ_thioesterase"/>
</dbReference>
<gene>
    <name evidence="1" type="ORF">G5B40_17435</name>
</gene>
<dbReference type="PANTHER" id="PTHR12475">
    <property type="match status" value="1"/>
</dbReference>
<dbReference type="CDD" id="cd00586">
    <property type="entry name" value="4HBT"/>
    <property type="match status" value="1"/>
</dbReference>
<protein>
    <submittedName>
        <fullName evidence="1">Thioesterase</fullName>
    </submittedName>
</protein>
<dbReference type="EMBL" id="CP049056">
    <property type="protein sequence ID" value="QIE57066.1"/>
    <property type="molecule type" value="Genomic_DNA"/>
</dbReference>
<sequence length="178" mass="20124">MYPFHRQILESIRAARLPPLAPGETHVHRFRVLPWDIDPFGDLNNGRILTLMDIGRIALAQRTGLIAVMRRRGWGLVMAGSVPQYRKRVTMLQKVETRSRLVARDERFVYIEQAMFRDGAATAAVMCRTAITLNGRLVPPERVAAELGRPGWNPPAPNWVRAWSAAEALRPWPPEIAA</sequence>
<proteinExistence type="predicted"/>
<dbReference type="InterPro" id="IPR029069">
    <property type="entry name" value="HotDog_dom_sf"/>
</dbReference>
<dbReference type="Proteomes" id="UP000503336">
    <property type="component" value="Chromosome"/>
</dbReference>